<name>A0A0P0WLI1_ORYSJ</name>
<evidence type="ECO:0000256" key="1">
    <source>
        <dbReference type="SAM" id="MobiDB-lite"/>
    </source>
</evidence>
<reference evidence="2 3" key="3">
    <citation type="journal article" date="2013" name="Rice">
        <title>Improvement of the Oryza sativa Nipponbare reference genome using next generation sequence and optical map data.</title>
        <authorList>
            <person name="Kawahara Y."/>
            <person name="de la Bastide M."/>
            <person name="Hamilton J.P."/>
            <person name="Kanamori H."/>
            <person name="McCombie W.R."/>
            <person name="Ouyang S."/>
            <person name="Schwartz D.C."/>
            <person name="Tanaka T."/>
            <person name="Wu J."/>
            <person name="Zhou S."/>
            <person name="Childs K.L."/>
            <person name="Davidson R.M."/>
            <person name="Lin H."/>
            <person name="Quesada-Ocampo L."/>
            <person name="Vaillancourt B."/>
            <person name="Sakai H."/>
            <person name="Lee S.S."/>
            <person name="Kim J."/>
            <person name="Numa H."/>
            <person name="Itoh T."/>
            <person name="Buell C.R."/>
            <person name="Matsumoto T."/>
        </authorList>
    </citation>
    <scope>NUCLEOTIDE SEQUENCE [LARGE SCALE GENOMIC DNA]</scope>
    <source>
        <strain evidence="3">cv. Nipponbare</strain>
    </source>
</reference>
<accession>A0A0P0WLI1</accession>
<reference evidence="2 3" key="2">
    <citation type="journal article" date="2013" name="Plant Cell Physiol.">
        <title>Rice Annotation Project Database (RAP-DB): an integrative and interactive database for rice genomics.</title>
        <authorList>
            <person name="Sakai H."/>
            <person name="Lee S.S."/>
            <person name="Tanaka T."/>
            <person name="Numa H."/>
            <person name="Kim J."/>
            <person name="Kawahara Y."/>
            <person name="Wakimoto H."/>
            <person name="Yang C.C."/>
            <person name="Iwamoto M."/>
            <person name="Abe T."/>
            <person name="Yamada Y."/>
            <person name="Muto A."/>
            <person name="Inokuchi H."/>
            <person name="Ikemura T."/>
            <person name="Matsumoto T."/>
            <person name="Sasaki T."/>
            <person name="Itoh T."/>
        </authorList>
    </citation>
    <scope>NUCLEOTIDE SEQUENCE [LARGE SCALE GENOMIC DNA]</scope>
    <source>
        <strain evidence="3">cv. Nipponbare</strain>
    </source>
</reference>
<reference evidence="3" key="1">
    <citation type="journal article" date="2005" name="Nature">
        <title>The map-based sequence of the rice genome.</title>
        <authorList>
            <consortium name="International rice genome sequencing project (IRGSP)"/>
            <person name="Matsumoto T."/>
            <person name="Wu J."/>
            <person name="Kanamori H."/>
            <person name="Katayose Y."/>
            <person name="Fujisawa M."/>
            <person name="Namiki N."/>
            <person name="Mizuno H."/>
            <person name="Yamamoto K."/>
            <person name="Antonio B.A."/>
            <person name="Baba T."/>
            <person name="Sakata K."/>
            <person name="Nagamura Y."/>
            <person name="Aoki H."/>
            <person name="Arikawa K."/>
            <person name="Arita K."/>
            <person name="Bito T."/>
            <person name="Chiden Y."/>
            <person name="Fujitsuka N."/>
            <person name="Fukunaka R."/>
            <person name="Hamada M."/>
            <person name="Harada C."/>
            <person name="Hayashi A."/>
            <person name="Hijishita S."/>
            <person name="Honda M."/>
            <person name="Hosokawa S."/>
            <person name="Ichikawa Y."/>
            <person name="Idonuma A."/>
            <person name="Iijima M."/>
            <person name="Ikeda M."/>
            <person name="Ikeno M."/>
            <person name="Ito K."/>
            <person name="Ito S."/>
            <person name="Ito T."/>
            <person name="Ito Y."/>
            <person name="Ito Y."/>
            <person name="Iwabuchi A."/>
            <person name="Kamiya K."/>
            <person name="Karasawa W."/>
            <person name="Kurita K."/>
            <person name="Katagiri S."/>
            <person name="Kikuta A."/>
            <person name="Kobayashi H."/>
            <person name="Kobayashi N."/>
            <person name="Machita K."/>
            <person name="Maehara T."/>
            <person name="Masukawa M."/>
            <person name="Mizubayashi T."/>
            <person name="Mukai Y."/>
            <person name="Nagasaki H."/>
            <person name="Nagata Y."/>
            <person name="Naito S."/>
            <person name="Nakashima M."/>
            <person name="Nakama Y."/>
            <person name="Nakamichi Y."/>
            <person name="Nakamura M."/>
            <person name="Meguro A."/>
            <person name="Negishi M."/>
            <person name="Ohta I."/>
            <person name="Ohta T."/>
            <person name="Okamoto M."/>
            <person name="Ono N."/>
            <person name="Saji S."/>
            <person name="Sakaguchi M."/>
            <person name="Sakai K."/>
            <person name="Shibata M."/>
            <person name="Shimokawa T."/>
            <person name="Song J."/>
            <person name="Takazaki Y."/>
            <person name="Terasawa K."/>
            <person name="Tsugane M."/>
            <person name="Tsuji K."/>
            <person name="Ueda S."/>
            <person name="Waki K."/>
            <person name="Yamagata H."/>
            <person name="Yamamoto M."/>
            <person name="Yamamoto S."/>
            <person name="Yamane H."/>
            <person name="Yoshiki S."/>
            <person name="Yoshihara R."/>
            <person name="Yukawa K."/>
            <person name="Zhong H."/>
            <person name="Yano M."/>
            <person name="Yuan Q."/>
            <person name="Ouyang S."/>
            <person name="Liu J."/>
            <person name="Jones K.M."/>
            <person name="Gansberger K."/>
            <person name="Moffat K."/>
            <person name="Hill J."/>
            <person name="Bera J."/>
            <person name="Fadrosh D."/>
            <person name="Jin S."/>
            <person name="Johri S."/>
            <person name="Kim M."/>
            <person name="Overton L."/>
            <person name="Reardon M."/>
            <person name="Tsitrin T."/>
            <person name="Vuong H."/>
            <person name="Weaver B."/>
            <person name="Ciecko A."/>
            <person name="Tallon L."/>
            <person name="Jackson J."/>
            <person name="Pai G."/>
            <person name="Aken S.V."/>
            <person name="Utterback T."/>
            <person name="Reidmuller S."/>
            <person name="Feldblyum T."/>
            <person name="Hsiao J."/>
            <person name="Zismann V."/>
            <person name="Iobst S."/>
            <person name="de Vazeille A.R."/>
            <person name="Buell C.R."/>
            <person name="Ying K."/>
            <person name="Li Y."/>
            <person name="Lu T."/>
            <person name="Huang Y."/>
            <person name="Zhao Q."/>
            <person name="Feng Q."/>
            <person name="Zhang L."/>
            <person name="Zhu J."/>
            <person name="Weng Q."/>
            <person name="Mu J."/>
            <person name="Lu Y."/>
            <person name="Fan D."/>
            <person name="Liu Y."/>
            <person name="Guan J."/>
            <person name="Zhang Y."/>
            <person name="Yu S."/>
            <person name="Liu X."/>
            <person name="Zhang Y."/>
            <person name="Hong G."/>
            <person name="Han B."/>
            <person name="Choisne N."/>
            <person name="Demange N."/>
            <person name="Orjeda G."/>
            <person name="Samain S."/>
            <person name="Cattolico L."/>
            <person name="Pelletier E."/>
            <person name="Couloux A."/>
            <person name="Segurens B."/>
            <person name="Wincker P."/>
            <person name="D'Hont A."/>
            <person name="Scarpelli C."/>
            <person name="Weissenbach J."/>
            <person name="Salanoubat M."/>
            <person name="Quetier F."/>
            <person name="Yu Y."/>
            <person name="Kim H.R."/>
            <person name="Rambo T."/>
            <person name="Currie J."/>
            <person name="Collura K."/>
            <person name="Luo M."/>
            <person name="Yang T."/>
            <person name="Ammiraju J.S.S."/>
            <person name="Engler F."/>
            <person name="Soderlund C."/>
            <person name="Wing R.A."/>
            <person name="Palmer L.E."/>
            <person name="de la Bastide M."/>
            <person name="Spiegel L."/>
            <person name="Nascimento L."/>
            <person name="Zutavern T."/>
            <person name="O'Shaughnessy A."/>
            <person name="Dike S."/>
            <person name="Dedhia N."/>
            <person name="Preston R."/>
            <person name="Balija V."/>
            <person name="McCombie W.R."/>
            <person name="Chow T."/>
            <person name="Chen H."/>
            <person name="Chung M."/>
            <person name="Chen C."/>
            <person name="Shaw J."/>
            <person name="Wu H."/>
            <person name="Hsiao K."/>
            <person name="Chao Y."/>
            <person name="Chu M."/>
            <person name="Cheng C."/>
            <person name="Hour A."/>
            <person name="Lee P."/>
            <person name="Lin S."/>
            <person name="Lin Y."/>
            <person name="Liou J."/>
            <person name="Liu S."/>
            <person name="Hsing Y."/>
            <person name="Raghuvanshi S."/>
            <person name="Mohanty A."/>
            <person name="Bharti A.K."/>
            <person name="Gaur A."/>
            <person name="Gupta V."/>
            <person name="Kumar D."/>
            <person name="Ravi V."/>
            <person name="Vij S."/>
            <person name="Kapur A."/>
            <person name="Khurana P."/>
            <person name="Khurana P."/>
            <person name="Khurana J.P."/>
            <person name="Tyagi A.K."/>
            <person name="Gaikwad K."/>
            <person name="Singh A."/>
            <person name="Dalal V."/>
            <person name="Srivastava S."/>
            <person name="Dixit A."/>
            <person name="Pal A.K."/>
            <person name="Ghazi I.A."/>
            <person name="Yadav M."/>
            <person name="Pandit A."/>
            <person name="Bhargava A."/>
            <person name="Sureshbabu K."/>
            <person name="Batra K."/>
            <person name="Sharma T.R."/>
            <person name="Mohapatra T."/>
            <person name="Singh N.K."/>
            <person name="Messing J."/>
            <person name="Nelson A.B."/>
            <person name="Fuks G."/>
            <person name="Kavchok S."/>
            <person name="Keizer G."/>
            <person name="Linton E."/>
            <person name="Llaca V."/>
            <person name="Song R."/>
            <person name="Tanyolac B."/>
            <person name="Young S."/>
            <person name="Ho-Il K."/>
            <person name="Hahn J.H."/>
            <person name="Sangsakoo G."/>
            <person name="Vanavichit A."/>
            <person name="de Mattos Luiz.A.T."/>
            <person name="Zimmer P.D."/>
            <person name="Malone G."/>
            <person name="Dellagostin O."/>
            <person name="de Oliveira A.C."/>
            <person name="Bevan M."/>
            <person name="Bancroft I."/>
            <person name="Minx P."/>
            <person name="Cordum H."/>
            <person name="Wilson R."/>
            <person name="Cheng Z."/>
            <person name="Jin W."/>
            <person name="Jiang J."/>
            <person name="Leong S.A."/>
            <person name="Iwama H."/>
            <person name="Gojobori T."/>
            <person name="Itoh T."/>
            <person name="Niimura Y."/>
            <person name="Fujii Y."/>
            <person name="Habara T."/>
            <person name="Sakai H."/>
            <person name="Sato Y."/>
            <person name="Wilson G."/>
            <person name="Kumar K."/>
            <person name="McCouch S."/>
            <person name="Juretic N."/>
            <person name="Hoen D."/>
            <person name="Wright S."/>
            <person name="Bruskiewich R."/>
            <person name="Bureau T."/>
            <person name="Miyao A."/>
            <person name="Hirochika H."/>
            <person name="Nishikawa T."/>
            <person name="Kadowaki K."/>
            <person name="Sugiura M."/>
            <person name="Burr B."/>
            <person name="Sasaki T."/>
        </authorList>
    </citation>
    <scope>NUCLEOTIDE SEQUENCE [LARGE SCALE GENOMIC DNA]</scope>
    <source>
        <strain evidence="3">cv. Nipponbare</strain>
    </source>
</reference>
<organism evidence="2 3">
    <name type="scientific">Oryza sativa subsp. japonica</name>
    <name type="common">Rice</name>
    <dbReference type="NCBI Taxonomy" id="39947"/>
    <lineage>
        <taxon>Eukaryota</taxon>
        <taxon>Viridiplantae</taxon>
        <taxon>Streptophyta</taxon>
        <taxon>Embryophyta</taxon>
        <taxon>Tracheophyta</taxon>
        <taxon>Spermatophyta</taxon>
        <taxon>Magnoliopsida</taxon>
        <taxon>Liliopsida</taxon>
        <taxon>Poales</taxon>
        <taxon>Poaceae</taxon>
        <taxon>BOP clade</taxon>
        <taxon>Oryzoideae</taxon>
        <taxon>Oryzeae</taxon>
        <taxon>Oryzinae</taxon>
        <taxon>Oryza</taxon>
        <taxon>Oryza sativa</taxon>
    </lineage>
</organism>
<proteinExistence type="predicted"/>
<dbReference type="EMBL" id="AP014961">
    <property type="protein sequence ID" value="BAS93574.1"/>
    <property type="molecule type" value="Genomic_DNA"/>
</dbReference>
<protein>
    <submittedName>
        <fullName evidence="2">Os05g0356750 protein</fullName>
    </submittedName>
</protein>
<dbReference type="AlphaFoldDB" id="A0A0P0WLI1"/>
<dbReference type="PaxDb" id="39947-A0A0P0WLI1"/>
<feature type="region of interest" description="Disordered" evidence="1">
    <location>
        <begin position="1"/>
        <end position="25"/>
    </location>
</feature>
<sequence>MVAWVGVSGDSTSSSTTSRKPSTRSAFHSTFQETLLDLKHHTCQGRAQAPLHHPRCRRHLCSLRRIDSFRHLQHTIIIEGDLGWNYHHRGDDSGLVSSLSSRPTVVVVGNQ</sequence>
<dbReference type="Proteomes" id="UP000059680">
    <property type="component" value="Chromosome 5"/>
</dbReference>
<keyword evidence="3" id="KW-1185">Reference proteome</keyword>
<feature type="compositionally biased region" description="Low complexity" evidence="1">
    <location>
        <begin position="11"/>
        <end position="25"/>
    </location>
</feature>
<evidence type="ECO:0000313" key="3">
    <source>
        <dbReference type="Proteomes" id="UP000059680"/>
    </source>
</evidence>
<dbReference type="InParanoid" id="A0A0P0WLI1"/>
<evidence type="ECO:0000313" key="2">
    <source>
        <dbReference type="EMBL" id="BAS93574.1"/>
    </source>
</evidence>
<gene>
    <name evidence="2" type="ordered locus">Os05g0356750</name>
    <name evidence="2" type="ORF">OSNPB_050356750</name>
</gene>